<accession>A0A914UHG0</accession>
<keyword evidence="1" id="KW-1133">Transmembrane helix</keyword>
<keyword evidence="1" id="KW-0812">Transmembrane</keyword>
<dbReference type="WBParaSite" id="PSAMB.scaffold10221size4256.g33132.t1">
    <property type="protein sequence ID" value="PSAMB.scaffold10221size4256.g33132.t1"/>
    <property type="gene ID" value="PSAMB.scaffold10221size4256.g33132"/>
</dbReference>
<dbReference type="Proteomes" id="UP000887566">
    <property type="component" value="Unplaced"/>
</dbReference>
<evidence type="ECO:0000313" key="3">
    <source>
        <dbReference type="WBParaSite" id="PSAMB.scaffold10221size4256.g33132.t1"/>
    </source>
</evidence>
<feature type="transmembrane region" description="Helical" evidence="1">
    <location>
        <begin position="221"/>
        <end position="242"/>
    </location>
</feature>
<sequence>MSMGQADVGAKWMVIAAEDGAGEHADVGDWSAVAGEHVVDFVSRLGVGREPGPPLLSRSNNRVEVTDDLVVGEGAAVERGRELLEERVVLVVIVAKVRGVDLGDAELSSAAYVEDELDDLVGDESDALNLPVHGSADIEADASADRSCSGVHAAGVQDVAGGEASSLASAQPGFGKPEDVELDRILEVGESFWALDGAEVVGDEAKLVESWVHGLLPVQDVIPLASATTAMTGTVFLAWAWARAKRARVKQRA</sequence>
<protein>
    <submittedName>
        <fullName evidence="3">Uncharacterized protein</fullName>
    </submittedName>
</protein>
<reference evidence="3" key="1">
    <citation type="submission" date="2022-11" db="UniProtKB">
        <authorList>
            <consortium name="WormBaseParasite"/>
        </authorList>
    </citation>
    <scope>IDENTIFICATION</scope>
</reference>
<evidence type="ECO:0000313" key="2">
    <source>
        <dbReference type="Proteomes" id="UP000887566"/>
    </source>
</evidence>
<proteinExistence type="predicted"/>
<keyword evidence="1" id="KW-0472">Membrane</keyword>
<organism evidence="2 3">
    <name type="scientific">Plectus sambesii</name>
    <dbReference type="NCBI Taxonomy" id="2011161"/>
    <lineage>
        <taxon>Eukaryota</taxon>
        <taxon>Metazoa</taxon>
        <taxon>Ecdysozoa</taxon>
        <taxon>Nematoda</taxon>
        <taxon>Chromadorea</taxon>
        <taxon>Plectida</taxon>
        <taxon>Plectina</taxon>
        <taxon>Plectoidea</taxon>
        <taxon>Plectidae</taxon>
        <taxon>Plectus</taxon>
    </lineage>
</organism>
<evidence type="ECO:0000256" key="1">
    <source>
        <dbReference type="SAM" id="Phobius"/>
    </source>
</evidence>
<dbReference type="AlphaFoldDB" id="A0A914UHG0"/>
<name>A0A914UHG0_9BILA</name>
<keyword evidence="2" id="KW-1185">Reference proteome</keyword>